<dbReference type="Proteomes" id="UP001301769">
    <property type="component" value="Unassembled WGS sequence"/>
</dbReference>
<evidence type="ECO:0000313" key="3">
    <source>
        <dbReference type="EMBL" id="KAK4206208.1"/>
    </source>
</evidence>
<reference evidence="3" key="2">
    <citation type="submission" date="2023-05" db="EMBL/GenBank/DDBJ databases">
        <authorList>
            <consortium name="Lawrence Berkeley National Laboratory"/>
            <person name="Steindorff A."/>
            <person name="Hensen N."/>
            <person name="Bonometti L."/>
            <person name="Westerberg I."/>
            <person name="Brannstrom I.O."/>
            <person name="Guillou S."/>
            <person name="Cros-Aarteil S."/>
            <person name="Calhoun S."/>
            <person name="Haridas S."/>
            <person name="Kuo A."/>
            <person name="Mondo S."/>
            <person name="Pangilinan J."/>
            <person name="Riley R."/>
            <person name="Labutti K."/>
            <person name="Andreopoulos B."/>
            <person name="Lipzen A."/>
            <person name="Chen C."/>
            <person name="Yanf M."/>
            <person name="Daum C."/>
            <person name="Ng V."/>
            <person name="Clum A."/>
            <person name="Ohm R."/>
            <person name="Martin F."/>
            <person name="Silar P."/>
            <person name="Natvig D."/>
            <person name="Lalanne C."/>
            <person name="Gautier V."/>
            <person name="Ament-Velasquez S.L."/>
            <person name="Kruys A."/>
            <person name="Hutchinson M.I."/>
            <person name="Powell A.J."/>
            <person name="Barry K."/>
            <person name="Miller A.N."/>
            <person name="Grigoriev I.V."/>
            <person name="Debuchy R."/>
            <person name="Gladieux P."/>
            <person name="Thoren M.H."/>
            <person name="Johannesson H."/>
        </authorList>
    </citation>
    <scope>NUCLEOTIDE SEQUENCE</scope>
    <source>
        <strain evidence="3">PSN293</strain>
    </source>
</reference>
<sequence length="1032" mass="116320">MWGSDDEPHPQNCTPGRNPRNHVLDIPTCNGSEWDFLKFFGVGQRDVVGHLIEKLLEKQETRQESAEMTSLYQGLAEAATTPDKRQRIRTKSRVHEKPLVYLPPGGESPDGSWVKLQDCVWSTMECLQKTTQLEKIYLSVSSLLREILKIPNAGMASVIAEIAKVSETDTLQYITGLFIVLGLYTMMNEKDVDLIGEALVHLRCFPIVATEAEDEFDSLEGVQGRSLWFIADQPHLRSSFAGRIPLLAFSVNDMKTVMPLLRALQPSIDERKLSKMAKRIPAIRGATTYHAEYTDSLRAKAKFIFSRSRYGIVVEWSVQVSPGTVLQGRADAGKVKVSDESGPLRVYMTKDDLVAPSPPLELGEELCKHCEIAAIRHLLSRRGFSVEDDDFAKALVQNGLGKLESLDLAEVTETTSKEVAEKQVEPPTQNYEALGRFIEGIEEVASMQKVLGRRWEQHKEEELTGILSRVSRESHVDASVLLPRDYIQVLRHQRRKAFDMHTKEYWYSEMPTKTVAEVESRASYMCPSISYTVDGEEVIVNSDLSIHPIDQEALLVAELTISNLFEKSLDPWYSPSKHWTSSRRCVERGEAFPRSDWDHYANNPATFTIMEEDDSFRDLLARFGQRSRKTWQKPTTFHVEVVVSQDEAGSGSRILMNGRLMSSALRNHAQAHTGELTDNVFILIVVSSIFEAPKICIMVNPWESILSGQMGFVTSHPVFLNLADGYPSYDPIFKPRTERLTLDKGKKKPRNSSFWKRSKTPSSTRSTTASTTSLNDIYIYHPLKKTRDIRLLKLEAGRGSDDLAGTIIHASLDELASVEFHALSYRWGPNLKPKSISTPDGRLDITLSLWKALLSIRDADSPKTVWADAICINQADNMEKSIQIRLMSQVFQTASKVYAWLGEEEDDSSHAMQALLRIRTWDLRDTSTDAGSMPATWKAEGVPPKHDKVIPAIKLLLARQYFRRAWIIQELVLAKKVVMACGSWTMSLDDMFEALRICRAKGLFLAEKNTDRGAKTDIYAAYAVTLQKLHGC</sequence>
<proteinExistence type="predicted"/>
<name>A0AAN6XSN1_9PEZI</name>
<feature type="compositionally biased region" description="Low complexity" evidence="1">
    <location>
        <begin position="760"/>
        <end position="769"/>
    </location>
</feature>
<dbReference type="InterPro" id="IPR010730">
    <property type="entry name" value="HET"/>
</dbReference>
<keyword evidence="4" id="KW-1185">Reference proteome</keyword>
<feature type="non-terminal residue" evidence="3">
    <location>
        <position position="1032"/>
    </location>
</feature>
<evidence type="ECO:0000259" key="2">
    <source>
        <dbReference type="Pfam" id="PF06985"/>
    </source>
</evidence>
<dbReference type="AlphaFoldDB" id="A0AAN6XSN1"/>
<feature type="region of interest" description="Disordered" evidence="1">
    <location>
        <begin position="740"/>
        <end position="769"/>
    </location>
</feature>
<feature type="domain" description="Heterokaryon incompatibility" evidence="2">
    <location>
        <begin position="820"/>
        <end position="970"/>
    </location>
</feature>
<dbReference type="PANTHER" id="PTHR24148:SF64">
    <property type="entry name" value="HETEROKARYON INCOMPATIBILITY DOMAIN-CONTAINING PROTEIN"/>
    <property type="match status" value="1"/>
</dbReference>
<gene>
    <name evidence="3" type="ORF">QBC37DRAFT_407311</name>
</gene>
<comment type="caution">
    <text evidence="3">The sequence shown here is derived from an EMBL/GenBank/DDBJ whole genome shotgun (WGS) entry which is preliminary data.</text>
</comment>
<dbReference type="Pfam" id="PF06985">
    <property type="entry name" value="HET"/>
    <property type="match status" value="1"/>
</dbReference>
<dbReference type="PANTHER" id="PTHR24148">
    <property type="entry name" value="ANKYRIN REPEAT DOMAIN-CONTAINING PROTEIN 39 HOMOLOG-RELATED"/>
    <property type="match status" value="1"/>
</dbReference>
<evidence type="ECO:0000313" key="4">
    <source>
        <dbReference type="Proteomes" id="UP001301769"/>
    </source>
</evidence>
<feature type="region of interest" description="Disordered" evidence="1">
    <location>
        <begin position="1"/>
        <end position="22"/>
    </location>
</feature>
<evidence type="ECO:0000256" key="1">
    <source>
        <dbReference type="SAM" id="MobiDB-lite"/>
    </source>
</evidence>
<accession>A0AAN6XSN1</accession>
<dbReference type="EMBL" id="MU858471">
    <property type="protein sequence ID" value="KAK4206208.1"/>
    <property type="molecule type" value="Genomic_DNA"/>
</dbReference>
<protein>
    <submittedName>
        <fullName evidence="3">Heterokaryon incompatibility protein-domain-containing protein</fullName>
    </submittedName>
</protein>
<reference evidence="3" key="1">
    <citation type="journal article" date="2023" name="Mol. Phylogenet. Evol.">
        <title>Genome-scale phylogeny and comparative genomics of the fungal order Sordariales.</title>
        <authorList>
            <person name="Hensen N."/>
            <person name="Bonometti L."/>
            <person name="Westerberg I."/>
            <person name="Brannstrom I.O."/>
            <person name="Guillou S."/>
            <person name="Cros-Aarteil S."/>
            <person name="Calhoun S."/>
            <person name="Haridas S."/>
            <person name="Kuo A."/>
            <person name="Mondo S."/>
            <person name="Pangilinan J."/>
            <person name="Riley R."/>
            <person name="LaButti K."/>
            <person name="Andreopoulos B."/>
            <person name="Lipzen A."/>
            <person name="Chen C."/>
            <person name="Yan M."/>
            <person name="Daum C."/>
            <person name="Ng V."/>
            <person name="Clum A."/>
            <person name="Steindorff A."/>
            <person name="Ohm R.A."/>
            <person name="Martin F."/>
            <person name="Silar P."/>
            <person name="Natvig D.O."/>
            <person name="Lalanne C."/>
            <person name="Gautier V."/>
            <person name="Ament-Velasquez S.L."/>
            <person name="Kruys A."/>
            <person name="Hutchinson M.I."/>
            <person name="Powell A.J."/>
            <person name="Barry K."/>
            <person name="Miller A.N."/>
            <person name="Grigoriev I.V."/>
            <person name="Debuchy R."/>
            <person name="Gladieux P."/>
            <person name="Hiltunen Thoren M."/>
            <person name="Johannesson H."/>
        </authorList>
    </citation>
    <scope>NUCLEOTIDE SEQUENCE</scope>
    <source>
        <strain evidence="3">PSN293</strain>
    </source>
</reference>
<organism evidence="3 4">
    <name type="scientific">Rhypophila decipiens</name>
    <dbReference type="NCBI Taxonomy" id="261697"/>
    <lineage>
        <taxon>Eukaryota</taxon>
        <taxon>Fungi</taxon>
        <taxon>Dikarya</taxon>
        <taxon>Ascomycota</taxon>
        <taxon>Pezizomycotina</taxon>
        <taxon>Sordariomycetes</taxon>
        <taxon>Sordariomycetidae</taxon>
        <taxon>Sordariales</taxon>
        <taxon>Naviculisporaceae</taxon>
        <taxon>Rhypophila</taxon>
    </lineage>
</organism>
<dbReference type="InterPro" id="IPR052895">
    <property type="entry name" value="HetReg/Transcr_Mod"/>
</dbReference>